<sequence length="65" mass="7849">VNDALYKKEFAENRIRKLEEQYKEDLNSKDFTEFELKNQIVVLKQKAMDLETSLRNISERRLNQS</sequence>
<comment type="caution">
    <text evidence="1">The sequence shown here is derived from an EMBL/GenBank/DDBJ whole genome shotgun (WGS) entry which is preliminary data.</text>
</comment>
<feature type="non-terminal residue" evidence="1">
    <location>
        <position position="1"/>
    </location>
</feature>
<gene>
    <name evidence="1" type="ORF">RPERSI_LOCUS37037</name>
</gene>
<evidence type="ECO:0000313" key="2">
    <source>
        <dbReference type="Proteomes" id="UP000789920"/>
    </source>
</evidence>
<accession>A0ACA9T178</accession>
<evidence type="ECO:0000313" key="1">
    <source>
        <dbReference type="EMBL" id="CAG8852352.1"/>
    </source>
</evidence>
<feature type="non-terminal residue" evidence="1">
    <location>
        <position position="65"/>
    </location>
</feature>
<reference evidence="1" key="1">
    <citation type="submission" date="2021-06" db="EMBL/GenBank/DDBJ databases">
        <authorList>
            <person name="Kallberg Y."/>
            <person name="Tangrot J."/>
            <person name="Rosling A."/>
        </authorList>
    </citation>
    <scope>NUCLEOTIDE SEQUENCE</scope>
    <source>
        <strain evidence="1">MA461A</strain>
    </source>
</reference>
<keyword evidence="2" id="KW-1185">Reference proteome</keyword>
<proteinExistence type="predicted"/>
<organism evidence="1 2">
    <name type="scientific">Racocetra persica</name>
    <dbReference type="NCBI Taxonomy" id="160502"/>
    <lineage>
        <taxon>Eukaryota</taxon>
        <taxon>Fungi</taxon>
        <taxon>Fungi incertae sedis</taxon>
        <taxon>Mucoromycota</taxon>
        <taxon>Glomeromycotina</taxon>
        <taxon>Glomeromycetes</taxon>
        <taxon>Diversisporales</taxon>
        <taxon>Gigasporaceae</taxon>
        <taxon>Racocetra</taxon>
    </lineage>
</organism>
<name>A0ACA9T178_9GLOM</name>
<protein>
    <submittedName>
        <fullName evidence="1">33665_t:CDS:1</fullName>
    </submittedName>
</protein>
<dbReference type="EMBL" id="CAJVQC010181424">
    <property type="protein sequence ID" value="CAG8852352.1"/>
    <property type="molecule type" value="Genomic_DNA"/>
</dbReference>
<dbReference type="Proteomes" id="UP000789920">
    <property type="component" value="Unassembled WGS sequence"/>
</dbReference>